<dbReference type="SUPFAM" id="SSF46785">
    <property type="entry name" value="Winged helix' DNA-binding domain"/>
    <property type="match status" value="1"/>
</dbReference>
<dbReference type="CDD" id="cd08414">
    <property type="entry name" value="PBP2_LTTR_aromatics_like"/>
    <property type="match status" value="1"/>
</dbReference>
<evidence type="ECO:0000313" key="7">
    <source>
        <dbReference type="EMBL" id="ALS62739.1"/>
    </source>
</evidence>
<evidence type="ECO:0000256" key="2">
    <source>
        <dbReference type="ARBA" id="ARBA00023015"/>
    </source>
</evidence>
<evidence type="ECO:0000313" key="8">
    <source>
        <dbReference type="Proteomes" id="UP000060277"/>
    </source>
</evidence>
<dbReference type="PRINTS" id="PR00039">
    <property type="entry name" value="HTHLYSR"/>
</dbReference>
<reference evidence="8" key="1">
    <citation type="submission" date="2015-12" db="EMBL/GenBank/DDBJ databases">
        <title>Complete genome sequence of Pandoraea norimbergensis DSM 11628.</title>
        <authorList>
            <person name="Ee R."/>
            <person name="Lim Y.-L."/>
            <person name="Yong D."/>
            <person name="Yin W.-F."/>
            <person name="Chan K.-G."/>
        </authorList>
    </citation>
    <scope>NUCLEOTIDE SEQUENCE [LARGE SCALE GENOMIC DNA]</scope>
    <source>
        <strain evidence="8">DSM 11628</strain>
    </source>
</reference>
<gene>
    <name evidence="7" type="ORF">AT302_26000</name>
</gene>
<keyword evidence="3" id="KW-0238">DNA-binding</keyword>
<dbReference type="SUPFAM" id="SSF53850">
    <property type="entry name" value="Periplasmic binding protein-like II"/>
    <property type="match status" value="1"/>
</dbReference>
<dbReference type="Gene3D" id="1.10.10.10">
    <property type="entry name" value="Winged helix-like DNA-binding domain superfamily/Winged helix DNA-binding domain"/>
    <property type="match status" value="1"/>
</dbReference>
<dbReference type="Gene3D" id="3.40.190.10">
    <property type="entry name" value="Periplasmic binding protein-like II"/>
    <property type="match status" value="2"/>
</dbReference>
<dbReference type="EMBL" id="CP013480">
    <property type="protein sequence ID" value="ALS62739.1"/>
    <property type="molecule type" value="Genomic_DNA"/>
</dbReference>
<accession>A0ABM5WQM2</accession>
<proteinExistence type="inferred from homology"/>
<feature type="domain" description="HTH lysR-type" evidence="6">
    <location>
        <begin position="2"/>
        <end position="59"/>
    </location>
</feature>
<keyword evidence="8" id="KW-1185">Reference proteome</keyword>
<evidence type="ECO:0000256" key="3">
    <source>
        <dbReference type="ARBA" id="ARBA00023125"/>
    </source>
</evidence>
<dbReference type="InterPro" id="IPR000847">
    <property type="entry name" value="LysR_HTH_N"/>
</dbReference>
<dbReference type="InterPro" id="IPR036390">
    <property type="entry name" value="WH_DNA-bd_sf"/>
</dbReference>
<feature type="compositionally biased region" description="Basic residues" evidence="5">
    <location>
        <begin position="312"/>
        <end position="321"/>
    </location>
</feature>
<dbReference type="PANTHER" id="PTHR30346:SF30">
    <property type="entry name" value="SMALL NEUTRAL PROTEASE REGULATORY PROTEIN"/>
    <property type="match status" value="1"/>
</dbReference>
<evidence type="ECO:0000256" key="1">
    <source>
        <dbReference type="ARBA" id="ARBA00009437"/>
    </source>
</evidence>
<keyword evidence="2" id="KW-0805">Transcription regulation</keyword>
<dbReference type="PROSITE" id="PS50931">
    <property type="entry name" value="HTH_LYSR"/>
    <property type="match status" value="1"/>
</dbReference>
<evidence type="ECO:0000256" key="4">
    <source>
        <dbReference type="ARBA" id="ARBA00023163"/>
    </source>
</evidence>
<name>A0ABM5WQM2_9BURK</name>
<dbReference type="Proteomes" id="UP000060277">
    <property type="component" value="Chromosome"/>
</dbReference>
<keyword evidence="4" id="KW-0804">Transcription</keyword>
<feature type="region of interest" description="Disordered" evidence="5">
    <location>
        <begin position="300"/>
        <end position="321"/>
    </location>
</feature>
<organism evidence="7 8">
    <name type="scientific">Pandoraea norimbergensis</name>
    <dbReference type="NCBI Taxonomy" id="93219"/>
    <lineage>
        <taxon>Bacteria</taxon>
        <taxon>Pseudomonadati</taxon>
        <taxon>Pseudomonadota</taxon>
        <taxon>Betaproteobacteria</taxon>
        <taxon>Burkholderiales</taxon>
        <taxon>Burkholderiaceae</taxon>
        <taxon>Pandoraea</taxon>
    </lineage>
</organism>
<evidence type="ECO:0000256" key="5">
    <source>
        <dbReference type="SAM" id="MobiDB-lite"/>
    </source>
</evidence>
<dbReference type="PANTHER" id="PTHR30346">
    <property type="entry name" value="TRANSCRIPTIONAL DUAL REGULATOR HCAR-RELATED"/>
    <property type="match status" value="1"/>
</dbReference>
<evidence type="ECO:0000259" key="6">
    <source>
        <dbReference type="PROSITE" id="PS50931"/>
    </source>
</evidence>
<dbReference type="InterPro" id="IPR005119">
    <property type="entry name" value="LysR_subst-bd"/>
</dbReference>
<dbReference type="Pfam" id="PF00126">
    <property type="entry name" value="HTH_1"/>
    <property type="match status" value="1"/>
</dbReference>
<dbReference type="InterPro" id="IPR036388">
    <property type="entry name" value="WH-like_DNA-bd_sf"/>
</dbReference>
<comment type="similarity">
    <text evidence="1">Belongs to the LysR transcriptional regulatory family.</text>
</comment>
<sequence>MMNIRHLEYFAVLAEELHFRRSAERLGITQAPLSLAIQALEESLGARLFHRTRRSVSLTEAGIALAAQAPAILAHIEHARESVWQTVSGEVGRLRVGFTNASSLSPVFPQLIHAYRKQRPKVQVQLHELPSSRQLDALEAREIDVALLRLDAQQPAPSSLVLTPLVVEPLVLAMHAGHPLAKAAKVRIADLRDEAFIAYPRSAGVVMFAQIHALCAKRGFEPKIVQEAQQASTLIGLTATGLGVTIVPASLNAIAVPGVVFRDFADTDTTTTLYIGHRYGDANSRVKLFVELAGTLREQGAGSPPATMGKKVSARKRKVGG</sequence>
<protein>
    <recommendedName>
        <fullName evidence="6">HTH lysR-type domain-containing protein</fullName>
    </recommendedName>
</protein>
<dbReference type="RefSeq" id="WP_058379596.1">
    <property type="nucleotide sequence ID" value="NZ_CP013480.3"/>
</dbReference>
<dbReference type="Pfam" id="PF03466">
    <property type="entry name" value="LysR_substrate"/>
    <property type="match status" value="1"/>
</dbReference>